<keyword evidence="1" id="KW-1133">Transmembrane helix</keyword>
<keyword evidence="3" id="KW-1185">Reference proteome</keyword>
<dbReference type="AlphaFoldDB" id="B9X9P1"/>
<organism evidence="2 3">
    <name type="scientific">Pedosphaera parvula (strain Ellin514)</name>
    <dbReference type="NCBI Taxonomy" id="320771"/>
    <lineage>
        <taxon>Bacteria</taxon>
        <taxon>Pseudomonadati</taxon>
        <taxon>Verrucomicrobiota</taxon>
        <taxon>Pedosphaerae</taxon>
        <taxon>Pedosphaerales</taxon>
        <taxon>Pedosphaeraceae</taxon>
        <taxon>Pedosphaera</taxon>
    </lineage>
</organism>
<sequence>MKEEVVYEQSVIPRQPALRRISWAAIFAGLIITLVVNLVLTILGISIGASAVSPLSQQNPGQGFGIGAAIWLIVTSLISMFCGAWVAGRMAGFAREGSLHGLVTWGTTTLLTLILMTMGIGGILSGGAKLLGQAIPGAGEAVASMQNDSGGAGGISSALQGASGGGADSIKQDIQSVSKDNTAQENAQLTVAVGKLLKSDGSDQEARQSVVNLLVSNNHMSQDEANRTVDRWVQDYQKTKGQVEQKARVVGEKTAKGVSIAGWSAFGMLVLSAIAAAAGGASGAASFARARALDTPATV</sequence>
<reference evidence="2 3" key="1">
    <citation type="journal article" date="2011" name="J. Bacteriol.">
        <title>Genome sequence of 'Pedosphaera parvula' Ellin514, an aerobic Verrucomicrobial isolate from pasture soil.</title>
        <authorList>
            <person name="Kant R."/>
            <person name="van Passel M.W."/>
            <person name="Sangwan P."/>
            <person name="Palva A."/>
            <person name="Lucas S."/>
            <person name="Copeland A."/>
            <person name="Lapidus A."/>
            <person name="Glavina Del Rio T."/>
            <person name="Dalin E."/>
            <person name="Tice H."/>
            <person name="Bruce D."/>
            <person name="Goodwin L."/>
            <person name="Pitluck S."/>
            <person name="Chertkov O."/>
            <person name="Larimer F.W."/>
            <person name="Land M.L."/>
            <person name="Hauser L."/>
            <person name="Brettin T.S."/>
            <person name="Detter J.C."/>
            <person name="Han S."/>
            <person name="de Vos W.M."/>
            <person name="Janssen P.H."/>
            <person name="Smidt H."/>
        </authorList>
    </citation>
    <scope>NUCLEOTIDE SEQUENCE [LARGE SCALE GENOMIC DNA]</scope>
    <source>
        <strain evidence="2 3">Ellin514</strain>
    </source>
</reference>
<evidence type="ECO:0000313" key="2">
    <source>
        <dbReference type="EMBL" id="EEF63212.1"/>
    </source>
</evidence>
<proteinExistence type="predicted"/>
<feature type="transmembrane region" description="Helical" evidence="1">
    <location>
        <begin position="64"/>
        <end position="87"/>
    </location>
</feature>
<evidence type="ECO:0000256" key="1">
    <source>
        <dbReference type="SAM" id="Phobius"/>
    </source>
</evidence>
<gene>
    <name evidence="2" type="ORF">Cflav_PD5847</name>
</gene>
<feature type="transmembrane region" description="Helical" evidence="1">
    <location>
        <begin position="99"/>
        <end position="124"/>
    </location>
</feature>
<dbReference type="OrthoDB" id="198980at2"/>
<dbReference type="EMBL" id="ABOX02000001">
    <property type="protein sequence ID" value="EEF63212.1"/>
    <property type="molecule type" value="Genomic_DNA"/>
</dbReference>
<dbReference type="Proteomes" id="UP000003688">
    <property type="component" value="Unassembled WGS sequence"/>
</dbReference>
<dbReference type="STRING" id="320771.Cflav_PD5847"/>
<name>B9X9P1_PEDPL</name>
<evidence type="ECO:0000313" key="3">
    <source>
        <dbReference type="Proteomes" id="UP000003688"/>
    </source>
</evidence>
<keyword evidence="1" id="KW-0812">Transmembrane</keyword>
<comment type="caution">
    <text evidence="2">The sequence shown here is derived from an EMBL/GenBank/DDBJ whole genome shotgun (WGS) entry which is preliminary data.</text>
</comment>
<protein>
    <recommendedName>
        <fullName evidence="4">PhnA-like protein</fullName>
    </recommendedName>
</protein>
<evidence type="ECO:0008006" key="4">
    <source>
        <dbReference type="Google" id="ProtNLM"/>
    </source>
</evidence>
<dbReference type="RefSeq" id="WP_007412519.1">
    <property type="nucleotide sequence ID" value="NZ_ABOX02000001.1"/>
</dbReference>
<feature type="transmembrane region" description="Helical" evidence="1">
    <location>
        <begin position="21"/>
        <end position="52"/>
    </location>
</feature>
<accession>B9X9P1</accession>
<feature type="transmembrane region" description="Helical" evidence="1">
    <location>
        <begin position="260"/>
        <end position="281"/>
    </location>
</feature>
<keyword evidence="1" id="KW-0472">Membrane</keyword>